<keyword evidence="4" id="KW-1185">Reference proteome</keyword>
<feature type="region of interest" description="Disordered" evidence="1">
    <location>
        <begin position="89"/>
        <end position="112"/>
    </location>
</feature>
<evidence type="ECO:0000313" key="4">
    <source>
        <dbReference type="Proteomes" id="UP000824540"/>
    </source>
</evidence>
<evidence type="ECO:0000256" key="1">
    <source>
        <dbReference type="SAM" id="MobiDB-lite"/>
    </source>
</evidence>
<keyword evidence="2" id="KW-0472">Membrane</keyword>
<dbReference type="AlphaFoldDB" id="A0A8T2NV90"/>
<protein>
    <submittedName>
        <fullName evidence="3">Uncharacterized protein</fullName>
    </submittedName>
</protein>
<feature type="compositionally biased region" description="Low complexity" evidence="1">
    <location>
        <begin position="96"/>
        <end position="112"/>
    </location>
</feature>
<feature type="transmembrane region" description="Helical" evidence="2">
    <location>
        <begin position="280"/>
        <end position="309"/>
    </location>
</feature>
<proteinExistence type="predicted"/>
<evidence type="ECO:0000313" key="3">
    <source>
        <dbReference type="EMBL" id="KAG9344099.1"/>
    </source>
</evidence>
<comment type="caution">
    <text evidence="3">The sequence shown here is derived from an EMBL/GenBank/DDBJ whole genome shotgun (WGS) entry which is preliminary data.</text>
</comment>
<dbReference type="EMBL" id="JAFBMS010000021">
    <property type="protein sequence ID" value="KAG9344099.1"/>
    <property type="molecule type" value="Genomic_DNA"/>
</dbReference>
<dbReference type="Proteomes" id="UP000824540">
    <property type="component" value="Unassembled WGS sequence"/>
</dbReference>
<accession>A0A8T2NV90</accession>
<sequence>MQAVKSGIKRTPLGLLVQTLLRQGLVEDCADDRMWHETLSLLPLEAQSSAAEWEESHLGGEELCDEGEELGEEGVESWVKVEESQGCPLDALLPQPRSSTAPASHSPSALWETSSPSLSTSGLCSWAPPSISGSEAPDECKLSLVHVPEVALRSRRGGPVEGSGGRWLHPFVCLRRTHLSRLRREGNAALQPASMGLLHLLLDTFYRFLLHLLLSFTSHFWLRLLLPLLLCIHAVFPVTGYDLRSVPHTLSLLAMVSAVHLLVLLQTVPQQSWAGAPLALAWRVLAAVPTVNTGSGAVAVMIVGMAVAISDVVTAGPVNGILILFLLIRMGSAYSFLLNFHGHARFAGLLFGSRVGGRVKDGGRGVGGGQCRLVR</sequence>
<name>A0A8T2NV90_9TELE</name>
<keyword evidence="2" id="KW-1133">Transmembrane helix</keyword>
<reference evidence="3" key="1">
    <citation type="thesis" date="2021" institute="BYU ScholarsArchive" country="Provo, UT, USA">
        <title>Applications of and Algorithms for Genome Assembly and Genomic Analyses with an Emphasis on Marine Teleosts.</title>
        <authorList>
            <person name="Pickett B.D."/>
        </authorList>
    </citation>
    <scope>NUCLEOTIDE SEQUENCE</scope>
    <source>
        <strain evidence="3">HI-2016</strain>
    </source>
</reference>
<feature type="transmembrane region" description="Helical" evidence="2">
    <location>
        <begin position="321"/>
        <end position="340"/>
    </location>
</feature>
<gene>
    <name evidence="3" type="ORF">JZ751_012579</name>
</gene>
<organism evidence="3 4">
    <name type="scientific">Albula glossodonta</name>
    <name type="common">roundjaw bonefish</name>
    <dbReference type="NCBI Taxonomy" id="121402"/>
    <lineage>
        <taxon>Eukaryota</taxon>
        <taxon>Metazoa</taxon>
        <taxon>Chordata</taxon>
        <taxon>Craniata</taxon>
        <taxon>Vertebrata</taxon>
        <taxon>Euteleostomi</taxon>
        <taxon>Actinopterygii</taxon>
        <taxon>Neopterygii</taxon>
        <taxon>Teleostei</taxon>
        <taxon>Albuliformes</taxon>
        <taxon>Albulidae</taxon>
        <taxon>Albula</taxon>
    </lineage>
</organism>
<evidence type="ECO:0000256" key="2">
    <source>
        <dbReference type="SAM" id="Phobius"/>
    </source>
</evidence>
<feature type="transmembrane region" description="Helical" evidence="2">
    <location>
        <begin position="208"/>
        <end position="236"/>
    </location>
</feature>
<feature type="transmembrane region" description="Helical" evidence="2">
    <location>
        <begin position="248"/>
        <end position="268"/>
    </location>
</feature>
<keyword evidence="2" id="KW-0812">Transmembrane</keyword>